<evidence type="ECO:0000256" key="6">
    <source>
        <dbReference type="ARBA" id="ARBA00023080"/>
    </source>
</evidence>
<evidence type="ECO:0000256" key="3">
    <source>
        <dbReference type="ARBA" id="ARBA00006581"/>
    </source>
</evidence>
<reference evidence="12" key="1">
    <citation type="journal article" date="2014" name="PLoS ONE">
        <title>Transcriptome-Based Identification of ABC Transporters in the Western Tarnished Plant Bug Lygus hesperus.</title>
        <authorList>
            <person name="Hull J.J."/>
            <person name="Chaney K."/>
            <person name="Geib S.M."/>
            <person name="Fabrick J.A."/>
            <person name="Brent C.S."/>
            <person name="Walsh D."/>
            <person name="Lavine L.C."/>
        </authorList>
    </citation>
    <scope>NUCLEOTIDE SEQUENCE</scope>
</reference>
<gene>
    <name evidence="12" type="primary">Dut</name>
    <name evidence="12" type="ORF">CM83_36893</name>
</gene>
<dbReference type="UniPathway" id="UPA00610">
    <property type="reaction ID" value="UER00666"/>
</dbReference>
<evidence type="ECO:0000256" key="7">
    <source>
        <dbReference type="ARBA" id="ARBA00047686"/>
    </source>
</evidence>
<comment type="catalytic activity">
    <reaction evidence="7 9">
        <text>dUTP + H2O = dUMP + diphosphate + H(+)</text>
        <dbReference type="Rhea" id="RHEA:10248"/>
        <dbReference type="ChEBI" id="CHEBI:15377"/>
        <dbReference type="ChEBI" id="CHEBI:15378"/>
        <dbReference type="ChEBI" id="CHEBI:33019"/>
        <dbReference type="ChEBI" id="CHEBI:61555"/>
        <dbReference type="ChEBI" id="CHEBI:246422"/>
        <dbReference type="EC" id="3.6.1.23"/>
    </reaction>
</comment>
<dbReference type="EMBL" id="GBRD01007830">
    <property type="protein sequence ID" value="JAG57991.1"/>
    <property type="molecule type" value="Transcribed_RNA"/>
</dbReference>
<evidence type="ECO:0000259" key="11">
    <source>
        <dbReference type="Pfam" id="PF00692"/>
    </source>
</evidence>
<comment type="pathway">
    <text evidence="2 9">Pyrimidine metabolism; dUMP biosynthesis; dUMP from dCTP (dUTP route): step 2/2.</text>
</comment>
<dbReference type="InterPro" id="IPR036157">
    <property type="entry name" value="dUTPase-like_sf"/>
</dbReference>
<dbReference type="GO" id="GO:0006226">
    <property type="term" value="P:dUMP biosynthetic process"/>
    <property type="evidence" value="ECO:0007669"/>
    <property type="project" value="UniProtKB-UniRule"/>
</dbReference>
<evidence type="ECO:0000256" key="9">
    <source>
        <dbReference type="RuleBase" id="RU367024"/>
    </source>
</evidence>
<comment type="similarity">
    <text evidence="3 9">Belongs to the dUTPase family.</text>
</comment>
<dbReference type="InterPro" id="IPR033704">
    <property type="entry name" value="dUTPase_trimeric"/>
</dbReference>
<dbReference type="NCBIfam" id="TIGR00576">
    <property type="entry name" value="dut"/>
    <property type="match status" value="1"/>
</dbReference>
<reference evidence="13" key="3">
    <citation type="submission" date="2014-09" db="EMBL/GenBank/DDBJ databases">
        <authorList>
            <person name="Magalhaes I.L.F."/>
            <person name="Oliveira U."/>
            <person name="Santos F.R."/>
            <person name="Vidigal T.H.D.A."/>
            <person name="Brescovit A.D."/>
            <person name="Santos A.J."/>
        </authorList>
    </citation>
    <scope>NUCLEOTIDE SEQUENCE</scope>
</reference>
<keyword evidence="5 9" id="KW-0460">Magnesium</keyword>
<dbReference type="InterPro" id="IPR008181">
    <property type="entry name" value="dUTPase"/>
</dbReference>
<dbReference type="FunFam" id="2.70.40.10:FF:000004">
    <property type="entry name" value="Deoxyuridine triphosphatase"/>
    <property type="match status" value="1"/>
</dbReference>
<dbReference type="GO" id="GO:0000287">
    <property type="term" value="F:magnesium ion binding"/>
    <property type="evidence" value="ECO:0007669"/>
    <property type="project" value="UniProtKB-UniRule"/>
</dbReference>
<evidence type="ECO:0000256" key="10">
    <source>
        <dbReference type="SAM" id="MobiDB-lite"/>
    </source>
</evidence>
<dbReference type="NCBIfam" id="NF001862">
    <property type="entry name" value="PRK00601.1"/>
    <property type="match status" value="1"/>
</dbReference>
<feature type="domain" description="dUTPase-like" evidence="11">
    <location>
        <begin position="61"/>
        <end position="189"/>
    </location>
</feature>
<dbReference type="Pfam" id="PF00692">
    <property type="entry name" value="dUTPase"/>
    <property type="match status" value="1"/>
</dbReference>
<evidence type="ECO:0000256" key="8">
    <source>
        <dbReference type="ARBA" id="ARBA00057946"/>
    </source>
</evidence>
<dbReference type="AlphaFoldDB" id="A0A0A9ZBI7"/>
<dbReference type="InterPro" id="IPR029054">
    <property type="entry name" value="dUTPase-like"/>
</dbReference>
<evidence type="ECO:0000313" key="12">
    <source>
        <dbReference type="EMBL" id="JAG41814.1"/>
    </source>
</evidence>
<name>A0A0A9ZBI7_LYGHE</name>
<dbReference type="PANTHER" id="PTHR11241">
    <property type="entry name" value="DEOXYURIDINE 5'-TRIPHOSPHATE NUCLEOTIDOHYDROLASE"/>
    <property type="match status" value="1"/>
</dbReference>
<keyword evidence="9" id="KW-0479">Metal-binding</keyword>
<dbReference type="SUPFAM" id="SSF51283">
    <property type="entry name" value="dUTPase-like"/>
    <property type="match status" value="1"/>
</dbReference>
<dbReference type="Gene3D" id="2.70.40.10">
    <property type="match status" value="1"/>
</dbReference>
<evidence type="ECO:0000313" key="13">
    <source>
        <dbReference type="EMBL" id="JAG57991.1"/>
    </source>
</evidence>
<keyword evidence="6 9" id="KW-0546">Nucleotide metabolism</keyword>
<keyword evidence="4 9" id="KW-0378">Hydrolase</keyword>
<evidence type="ECO:0000256" key="2">
    <source>
        <dbReference type="ARBA" id="ARBA00005142"/>
    </source>
</evidence>
<organism evidence="12">
    <name type="scientific">Lygus hesperus</name>
    <name type="common">Western plant bug</name>
    <dbReference type="NCBI Taxonomy" id="30085"/>
    <lineage>
        <taxon>Eukaryota</taxon>
        <taxon>Metazoa</taxon>
        <taxon>Ecdysozoa</taxon>
        <taxon>Arthropoda</taxon>
        <taxon>Hexapoda</taxon>
        <taxon>Insecta</taxon>
        <taxon>Pterygota</taxon>
        <taxon>Neoptera</taxon>
        <taxon>Paraneoptera</taxon>
        <taxon>Hemiptera</taxon>
        <taxon>Heteroptera</taxon>
        <taxon>Panheteroptera</taxon>
        <taxon>Cimicomorpha</taxon>
        <taxon>Miridae</taxon>
        <taxon>Mirini</taxon>
        <taxon>Lygus</taxon>
    </lineage>
</organism>
<dbReference type="GO" id="GO:0046081">
    <property type="term" value="P:dUTP catabolic process"/>
    <property type="evidence" value="ECO:0007669"/>
    <property type="project" value="UniProtKB-UniRule"/>
</dbReference>
<feature type="compositionally biased region" description="Polar residues" evidence="10">
    <location>
        <begin position="19"/>
        <end position="31"/>
    </location>
</feature>
<evidence type="ECO:0000256" key="4">
    <source>
        <dbReference type="ARBA" id="ARBA00022801"/>
    </source>
</evidence>
<comment type="function">
    <text evidence="8">Catalyzes the cleavage of 2'-deoxyuridine 5'-triphosphate (dUTP) into 2'-deoxyuridine 5'-monophosphate (dUMP) and inorganic pyrophosphate and through its action efficiently prevents uracil misincorporation into DNA and at the same time provides dUMP, the substrate for de novo thymidylate biosynthesis. Inhibits peroxisome proliferator-activated receptor (PPAR) activity by binding of its N-terminal to PPAR, preventing the latter's dimerization with retinoid X receptor. Essential for embryonic development.</text>
</comment>
<comment type="function">
    <text evidence="9">Involved in nucleotide metabolism via production of dUMP, the immediate precursor of thymidine nucleotides, and decreases the intracellular concentration of dUTP so that uracil cannot be incorporated into DNA.</text>
</comment>
<sequence length="191" mass="20650">MWTGWKNCAKISRFAGRSRNGSSEFPNTRPFSCSSSSSSTQIQTKMPGEVAVLRFVKLTENAHAPSKGSELAAGYDLKSAYDYTIPARGKELVKTDIQIQVPEGCYGRVAPRSGLAWKHHIDVGAGVIDADYTGNVGIVMFNHGPEDFKVKAGDRVAQLICEKICYPDIQEVKTVDETKRGAGGFGSTGQS</sequence>
<dbReference type="GO" id="GO:0004170">
    <property type="term" value="F:dUTP diphosphatase activity"/>
    <property type="evidence" value="ECO:0007669"/>
    <property type="project" value="UniProtKB-UniRule"/>
</dbReference>
<dbReference type="CDD" id="cd07557">
    <property type="entry name" value="trimeric_dUTPase"/>
    <property type="match status" value="1"/>
</dbReference>
<dbReference type="EC" id="3.6.1.23" evidence="9"/>
<comment type="cofactor">
    <cofactor evidence="1 9">
        <name>Mg(2+)</name>
        <dbReference type="ChEBI" id="CHEBI:18420"/>
    </cofactor>
</comment>
<protein>
    <recommendedName>
        <fullName evidence="9">Deoxyuridine 5'-triphosphate nucleotidohydrolase</fullName>
        <shortName evidence="9">dUTPase</shortName>
        <ecNumber evidence="9">3.6.1.23</ecNumber>
    </recommendedName>
    <alternativeName>
        <fullName evidence="9">dUTP pyrophosphatase</fullName>
    </alternativeName>
</protein>
<evidence type="ECO:0000256" key="1">
    <source>
        <dbReference type="ARBA" id="ARBA00001946"/>
    </source>
</evidence>
<reference evidence="12" key="2">
    <citation type="submission" date="2014-07" db="EMBL/GenBank/DDBJ databases">
        <authorList>
            <person name="Hull J."/>
        </authorList>
    </citation>
    <scope>NUCLEOTIDE SEQUENCE</scope>
</reference>
<evidence type="ECO:0000256" key="5">
    <source>
        <dbReference type="ARBA" id="ARBA00022842"/>
    </source>
</evidence>
<dbReference type="PANTHER" id="PTHR11241:SF0">
    <property type="entry name" value="DEOXYURIDINE 5'-TRIPHOSPHATE NUCLEOTIDOHYDROLASE"/>
    <property type="match status" value="1"/>
</dbReference>
<proteinExistence type="inferred from homology"/>
<feature type="region of interest" description="Disordered" evidence="10">
    <location>
        <begin position="17"/>
        <end position="44"/>
    </location>
</feature>
<accession>A0A0A9ZBI7</accession>
<dbReference type="EMBL" id="GBHO01001790">
    <property type="protein sequence ID" value="JAG41814.1"/>
    <property type="molecule type" value="Transcribed_RNA"/>
</dbReference>